<keyword evidence="1" id="KW-0732">Signal</keyword>
<dbReference type="Proteomes" id="UP000281813">
    <property type="component" value="Unassembled WGS sequence"/>
</dbReference>
<comment type="caution">
    <text evidence="3">The sequence shown here is derived from an EMBL/GenBank/DDBJ whole genome shotgun (WGS) entry which is preliminary data.</text>
</comment>
<dbReference type="Pfam" id="PF13115">
    <property type="entry name" value="YtkA"/>
    <property type="match status" value="2"/>
</dbReference>
<sequence>MLKRKLWMVLIILGITVLAACGNESENGEETEELTPLEVEFLVPEKVEVDENFELEAIVTYGDEDVTDADEVTFEYWRQGNEDETTKIEATNNGDGTYTTDLSIATDGVYEIFAHTTAKGLHTMPKKSITIGEGTVLEQEDAEHVEGEHNHGAHDHGATEGGFALHFVDPGAAKQGEEVNLTVHLQMDGEPLAQANVRYEVVNDSSDIHEWIETEELTAGEYDSTYVLEEAGIYNITIHVENDEGLHEHEEYTIEVE</sequence>
<name>A0A494YZT3_9BACI</name>
<proteinExistence type="predicted"/>
<evidence type="ECO:0000313" key="4">
    <source>
        <dbReference type="Proteomes" id="UP000281813"/>
    </source>
</evidence>
<dbReference type="AlphaFoldDB" id="A0A494YZT3"/>
<dbReference type="EMBL" id="RBZO01000013">
    <property type="protein sequence ID" value="RKQ15513.1"/>
    <property type="molecule type" value="Genomic_DNA"/>
</dbReference>
<evidence type="ECO:0000256" key="1">
    <source>
        <dbReference type="SAM" id="SignalP"/>
    </source>
</evidence>
<protein>
    <recommendedName>
        <fullName evidence="2">YtkA-like domain-containing protein</fullName>
    </recommendedName>
</protein>
<reference evidence="3 4" key="1">
    <citation type="journal article" date="2015" name="Antonie Van Leeuwenhoek">
        <title>Oceanobacillus bengalensis sp. nov., a bacterium isolated from seawater of the Bay of Bengal.</title>
        <authorList>
            <person name="Yongchang O."/>
            <person name="Xiang W."/>
            <person name="Wang G."/>
        </authorList>
    </citation>
    <scope>NUCLEOTIDE SEQUENCE [LARGE SCALE GENOMIC DNA]</scope>
    <source>
        <strain evidence="3 4">MCCC 1K00260</strain>
    </source>
</reference>
<dbReference type="RefSeq" id="WP_121131215.1">
    <property type="nucleotide sequence ID" value="NZ_JBHUFK010000043.1"/>
</dbReference>
<evidence type="ECO:0000313" key="3">
    <source>
        <dbReference type="EMBL" id="RKQ15513.1"/>
    </source>
</evidence>
<dbReference type="PROSITE" id="PS51257">
    <property type="entry name" value="PROKAR_LIPOPROTEIN"/>
    <property type="match status" value="1"/>
</dbReference>
<organism evidence="3 4">
    <name type="scientific">Oceanobacillus bengalensis</name>
    <dbReference type="NCBI Taxonomy" id="1435466"/>
    <lineage>
        <taxon>Bacteria</taxon>
        <taxon>Bacillati</taxon>
        <taxon>Bacillota</taxon>
        <taxon>Bacilli</taxon>
        <taxon>Bacillales</taxon>
        <taxon>Bacillaceae</taxon>
        <taxon>Oceanobacillus</taxon>
    </lineage>
</organism>
<gene>
    <name evidence="3" type="ORF">D8M05_09585</name>
</gene>
<evidence type="ECO:0000259" key="2">
    <source>
        <dbReference type="Pfam" id="PF13115"/>
    </source>
</evidence>
<dbReference type="InterPro" id="IPR032693">
    <property type="entry name" value="YtkA-like_dom"/>
</dbReference>
<feature type="chain" id="PRO_5038706474" description="YtkA-like domain-containing protein" evidence="1">
    <location>
        <begin position="20"/>
        <end position="257"/>
    </location>
</feature>
<feature type="domain" description="YtkA-like" evidence="2">
    <location>
        <begin position="166"/>
        <end position="239"/>
    </location>
</feature>
<feature type="domain" description="YtkA-like" evidence="2">
    <location>
        <begin position="32"/>
        <end position="112"/>
    </location>
</feature>
<accession>A0A494YZT3</accession>
<feature type="signal peptide" evidence="1">
    <location>
        <begin position="1"/>
        <end position="19"/>
    </location>
</feature>
<dbReference type="OrthoDB" id="2679563at2"/>
<keyword evidence="4" id="KW-1185">Reference proteome</keyword>